<dbReference type="Gene3D" id="1.10.3720.10">
    <property type="entry name" value="MetI-like"/>
    <property type="match status" value="1"/>
</dbReference>
<feature type="domain" description="ABC transmembrane type-1" evidence="10">
    <location>
        <begin position="44"/>
        <end position="245"/>
    </location>
</feature>
<feature type="transmembrane region" description="Helical" evidence="9">
    <location>
        <begin position="227"/>
        <end position="245"/>
    </location>
</feature>
<sequence>MKKIFFLSIPFLLFLLLPFINLIFVVPYSTLINALTKEETMTAFGLSFFTAAICSVLAFLLCTPFAYLLSSLKKKNEFLEILIDLPNVLPPIITGVLLLLLYGRMGFLGRYLSKIGFEIPFTTSAVVLAQLFVSMGYYLKVSYTSFLAVDRQLKEEGYILGLDELGLLFKVYLPVCKKGIVIGILGTFSRALGEFGATVVFAGNVYGRTQTVSLYIYKLYAQNQDEVYCVSFIMIAISYLLLYITKKLLNNVDY</sequence>
<dbReference type="EMBL" id="DRUZ01000012">
    <property type="protein sequence ID" value="HHS01105.1"/>
    <property type="molecule type" value="Genomic_DNA"/>
</dbReference>
<evidence type="ECO:0000256" key="5">
    <source>
        <dbReference type="ARBA" id="ARBA00022989"/>
    </source>
</evidence>
<keyword evidence="3 9" id="KW-0813">Transport</keyword>
<keyword evidence="4 9" id="KW-0812">Transmembrane</keyword>
<keyword evidence="7 9" id="KW-0472">Membrane</keyword>
<comment type="function">
    <text evidence="8">Part of the ABC transporter complex CysAWTP (TC 3.A.1.6.1) involved in sulfate/thiosulfate import. Probably responsible for the translocation of the substrate across the membrane.</text>
</comment>
<accession>A0A7C5V4F1</accession>
<evidence type="ECO:0000256" key="4">
    <source>
        <dbReference type="ARBA" id="ARBA00022692"/>
    </source>
</evidence>
<gene>
    <name evidence="11" type="ORF">ENL71_00935</name>
</gene>
<comment type="caution">
    <text evidence="11">The sequence shown here is derived from an EMBL/GenBank/DDBJ whole genome shotgun (WGS) entry which is preliminary data.</text>
</comment>
<dbReference type="PANTHER" id="PTHR30406:SF8">
    <property type="entry name" value="SULFATE TRANSPORT SYSTEM PERMEASE PROTEIN CYST"/>
    <property type="match status" value="1"/>
</dbReference>
<dbReference type="InterPro" id="IPR035906">
    <property type="entry name" value="MetI-like_sf"/>
</dbReference>
<feature type="transmembrane region" description="Helical" evidence="9">
    <location>
        <begin position="44"/>
        <end position="69"/>
    </location>
</feature>
<comment type="similarity">
    <text evidence="9">Belongs to the binding-protein-dependent transport system permease family.</text>
</comment>
<comment type="subcellular location">
    <subcellularLocation>
        <location evidence="9">Cell membrane</location>
        <topology evidence="9">Multi-pass membrane protein</topology>
    </subcellularLocation>
    <subcellularLocation>
        <location evidence="1">Membrane</location>
        <topology evidence="1">Multi-pass membrane protein</topology>
    </subcellularLocation>
</comment>
<dbReference type="PROSITE" id="PS50928">
    <property type="entry name" value="ABC_TM1"/>
    <property type="match status" value="1"/>
</dbReference>
<evidence type="ECO:0000256" key="9">
    <source>
        <dbReference type="RuleBase" id="RU363032"/>
    </source>
</evidence>
<reference evidence="11" key="1">
    <citation type="journal article" date="2020" name="mSystems">
        <title>Genome- and Community-Level Interaction Insights into Carbon Utilization and Element Cycling Functions of Hydrothermarchaeota in Hydrothermal Sediment.</title>
        <authorList>
            <person name="Zhou Z."/>
            <person name="Liu Y."/>
            <person name="Xu W."/>
            <person name="Pan J."/>
            <person name="Luo Z.H."/>
            <person name="Li M."/>
        </authorList>
    </citation>
    <scope>NUCLEOTIDE SEQUENCE [LARGE SCALE GENOMIC DNA]</scope>
    <source>
        <strain evidence="11">SpSt-102</strain>
    </source>
</reference>
<feature type="transmembrane region" description="Helical" evidence="9">
    <location>
        <begin position="115"/>
        <end position="139"/>
    </location>
</feature>
<evidence type="ECO:0000259" key="10">
    <source>
        <dbReference type="PROSITE" id="PS50928"/>
    </source>
</evidence>
<dbReference type="GO" id="GO:0015419">
    <property type="term" value="F:ABC-type sulfate transporter activity"/>
    <property type="evidence" value="ECO:0007669"/>
    <property type="project" value="InterPro"/>
</dbReference>
<dbReference type="GO" id="GO:0005886">
    <property type="term" value="C:plasma membrane"/>
    <property type="evidence" value="ECO:0007669"/>
    <property type="project" value="UniProtKB-SubCell"/>
</dbReference>
<evidence type="ECO:0000256" key="6">
    <source>
        <dbReference type="ARBA" id="ARBA00023032"/>
    </source>
</evidence>
<name>A0A7C5V4F1_9FIRM</name>
<dbReference type="CDD" id="cd06261">
    <property type="entry name" value="TM_PBP2"/>
    <property type="match status" value="1"/>
</dbReference>
<evidence type="ECO:0000313" key="11">
    <source>
        <dbReference type="EMBL" id="HHS01105.1"/>
    </source>
</evidence>
<evidence type="ECO:0000256" key="1">
    <source>
        <dbReference type="ARBA" id="ARBA00004141"/>
    </source>
</evidence>
<evidence type="ECO:0000256" key="2">
    <source>
        <dbReference type="ARBA" id="ARBA00011779"/>
    </source>
</evidence>
<evidence type="ECO:0000256" key="3">
    <source>
        <dbReference type="ARBA" id="ARBA00022448"/>
    </source>
</evidence>
<evidence type="ECO:0000256" key="8">
    <source>
        <dbReference type="ARBA" id="ARBA00025323"/>
    </source>
</evidence>
<dbReference type="AlphaFoldDB" id="A0A7C5V4F1"/>
<dbReference type="PANTHER" id="PTHR30406">
    <property type="entry name" value="SULFATE TRANSPORT SYSTEM PERMEASE PROTEIN"/>
    <property type="match status" value="1"/>
</dbReference>
<keyword evidence="5 9" id="KW-1133">Transmembrane helix</keyword>
<organism evidence="11">
    <name type="scientific">Caldicellulosiruptor owensensis</name>
    <dbReference type="NCBI Taxonomy" id="55205"/>
    <lineage>
        <taxon>Bacteria</taxon>
        <taxon>Bacillati</taxon>
        <taxon>Bacillota</taxon>
        <taxon>Bacillota incertae sedis</taxon>
        <taxon>Caldicellulosiruptorales</taxon>
        <taxon>Caldicellulosiruptoraceae</taxon>
        <taxon>Caldicellulosiruptor</taxon>
    </lineage>
</organism>
<dbReference type="SUPFAM" id="SSF161098">
    <property type="entry name" value="MetI-like"/>
    <property type="match status" value="1"/>
</dbReference>
<evidence type="ECO:0000256" key="7">
    <source>
        <dbReference type="ARBA" id="ARBA00023136"/>
    </source>
</evidence>
<dbReference type="InterPro" id="IPR000515">
    <property type="entry name" value="MetI-like"/>
</dbReference>
<proteinExistence type="inferred from homology"/>
<feature type="transmembrane region" description="Helical" evidence="9">
    <location>
        <begin position="81"/>
        <end position="103"/>
    </location>
</feature>
<dbReference type="InterPro" id="IPR005667">
    <property type="entry name" value="Sulph_transpt2"/>
</dbReference>
<keyword evidence="6" id="KW-0764">Sulfate transport</keyword>
<comment type="subunit">
    <text evidence="2">The complex is composed of two ATP-binding proteins (CysA), two transmembrane proteins (CysT and CysW) and a solute-binding protein (CysP).</text>
</comment>
<protein>
    <submittedName>
        <fullName evidence="11">ABC transporter permease subunit</fullName>
    </submittedName>
</protein>
<dbReference type="Pfam" id="PF00528">
    <property type="entry name" value="BPD_transp_1"/>
    <property type="match status" value="1"/>
</dbReference>